<dbReference type="InterPro" id="IPR025058">
    <property type="entry name" value="DUF3995"/>
</dbReference>
<dbReference type="EMBL" id="JH651379">
    <property type="protein sequence ID" value="EIJ40307.1"/>
    <property type="molecule type" value="Genomic_DNA"/>
</dbReference>
<name>I3C9L4_9FLAO</name>
<dbReference type="HOGENOM" id="CLU_125898_0_0_10"/>
<dbReference type="Pfam" id="PF13160">
    <property type="entry name" value="DUF3995"/>
    <property type="match status" value="1"/>
</dbReference>
<keyword evidence="1" id="KW-1133">Transmembrane helix</keyword>
<accession>I3C9L4</accession>
<keyword evidence="3" id="KW-1185">Reference proteome</keyword>
<evidence type="ECO:0000313" key="2">
    <source>
        <dbReference type="EMBL" id="EIJ40307.1"/>
    </source>
</evidence>
<feature type="transmembrane region" description="Helical" evidence="1">
    <location>
        <begin position="78"/>
        <end position="97"/>
    </location>
</feature>
<gene>
    <name evidence="2" type="ORF">JoomaDRAFT_3362</name>
</gene>
<keyword evidence="1" id="KW-0472">Membrane</keyword>
<dbReference type="STRING" id="926559.JoomaDRAFT_3362"/>
<dbReference type="eggNOG" id="ENOG5032ZJG">
    <property type="taxonomic scope" value="Bacteria"/>
</dbReference>
<dbReference type="OrthoDB" id="8590912at2"/>
<evidence type="ECO:0008006" key="4">
    <source>
        <dbReference type="Google" id="ProtNLM"/>
    </source>
</evidence>
<protein>
    <recommendedName>
        <fullName evidence="4">DUF3995 domain-containing protein</fullName>
    </recommendedName>
</protein>
<dbReference type="AlphaFoldDB" id="I3C9L4"/>
<proteinExistence type="predicted"/>
<feature type="transmembrane region" description="Helical" evidence="1">
    <location>
        <begin position="48"/>
        <end position="66"/>
    </location>
</feature>
<feature type="transmembrane region" description="Helical" evidence="1">
    <location>
        <begin position="120"/>
        <end position="138"/>
    </location>
</feature>
<reference evidence="2 3" key="1">
    <citation type="submission" date="2012-02" db="EMBL/GenBank/DDBJ databases">
        <title>Improved High-Quality Draft genome of Joostella marina DSM 19592.</title>
        <authorList>
            <consortium name="US DOE Joint Genome Institute (JGI-PGF)"/>
            <person name="Lucas S."/>
            <person name="Copeland A."/>
            <person name="Lapidus A."/>
            <person name="Bruce D."/>
            <person name="Goodwin L."/>
            <person name="Pitluck S."/>
            <person name="Peters L."/>
            <person name="Chertkov O."/>
            <person name="Ovchinnikova G."/>
            <person name="Kyrpides N."/>
            <person name="Mavromatis K."/>
            <person name="Detter J.C."/>
            <person name="Han C."/>
            <person name="Land M."/>
            <person name="Hauser L."/>
            <person name="Markowitz V."/>
            <person name="Cheng J.-F."/>
            <person name="Hugenholtz P."/>
            <person name="Woyke T."/>
            <person name="Wu D."/>
            <person name="Tindall B."/>
            <person name="Brambilla E."/>
            <person name="Klenk H.-P."/>
            <person name="Eisen J.A."/>
        </authorList>
    </citation>
    <scope>NUCLEOTIDE SEQUENCE [LARGE SCALE GENOMIC DNA]</scope>
    <source>
        <strain evidence="2 3">DSM 19592</strain>
    </source>
</reference>
<sequence length="139" mass="15672">MILSILLSLILIVLGMIHLNWVIGGKFGYVESLPTKENGERVLNPKKIDSAIIGIGLIAFGIFYMIESGLIEYSLPEWIIKYRGWIIPIIFLLRAVGEFKYVGFFKSVRKTDFGKLDTKLFSPLCLIIGILGIIIQLIK</sequence>
<evidence type="ECO:0000313" key="3">
    <source>
        <dbReference type="Proteomes" id="UP000004690"/>
    </source>
</evidence>
<dbReference type="RefSeq" id="WP_008614513.1">
    <property type="nucleotide sequence ID" value="NZ_JH651379.1"/>
</dbReference>
<evidence type="ECO:0000256" key="1">
    <source>
        <dbReference type="SAM" id="Phobius"/>
    </source>
</evidence>
<keyword evidence="1" id="KW-0812">Transmembrane</keyword>
<dbReference type="Proteomes" id="UP000004690">
    <property type="component" value="Unassembled WGS sequence"/>
</dbReference>
<organism evidence="2 3">
    <name type="scientific">Galbibacter orientalis DSM 19592</name>
    <dbReference type="NCBI Taxonomy" id="926559"/>
    <lineage>
        <taxon>Bacteria</taxon>
        <taxon>Pseudomonadati</taxon>
        <taxon>Bacteroidota</taxon>
        <taxon>Flavobacteriia</taxon>
        <taxon>Flavobacteriales</taxon>
        <taxon>Flavobacteriaceae</taxon>
        <taxon>Galbibacter</taxon>
    </lineage>
</organism>